<proteinExistence type="inferred from homology"/>
<dbReference type="Gene3D" id="3.20.20.20">
    <property type="entry name" value="Dihydropteroate synthase-like"/>
    <property type="match status" value="1"/>
</dbReference>
<evidence type="ECO:0000259" key="27">
    <source>
        <dbReference type="PROSITE" id="PS50974"/>
    </source>
</evidence>
<dbReference type="InterPro" id="IPR050554">
    <property type="entry name" value="Met_Synthase/Corrinoid"/>
</dbReference>
<dbReference type="Pfam" id="PF02965">
    <property type="entry name" value="Met_synt_B12"/>
    <property type="match status" value="1"/>
</dbReference>
<keyword evidence="14" id="KW-0677">Repeat</keyword>
<dbReference type="Pfam" id="PF02310">
    <property type="entry name" value="B12-binding"/>
    <property type="match status" value="1"/>
</dbReference>
<dbReference type="Gene3D" id="1.10.1240.10">
    <property type="entry name" value="Methionine synthase domain"/>
    <property type="match status" value="1"/>
</dbReference>
<dbReference type="AlphaFoldDB" id="A0A3D5QB85"/>
<evidence type="ECO:0000256" key="7">
    <source>
        <dbReference type="ARBA" id="ARBA00013998"/>
    </source>
</evidence>
<comment type="catalytic activity">
    <reaction evidence="1 20">
        <text>(6S)-5-methyl-5,6,7,8-tetrahydrofolate + L-homocysteine = (6S)-5,6,7,8-tetrahydrofolate + L-methionine</text>
        <dbReference type="Rhea" id="RHEA:11172"/>
        <dbReference type="ChEBI" id="CHEBI:18608"/>
        <dbReference type="ChEBI" id="CHEBI:57453"/>
        <dbReference type="ChEBI" id="CHEBI:57844"/>
        <dbReference type="ChEBI" id="CHEBI:58199"/>
        <dbReference type="EC" id="2.1.1.13"/>
    </reaction>
</comment>
<dbReference type="InterPro" id="IPR003759">
    <property type="entry name" value="Cbl-bd_cap"/>
</dbReference>
<gene>
    <name evidence="30" type="primary">metH</name>
    <name evidence="30" type="ORF">DHM44_02590</name>
</gene>
<comment type="cofactor">
    <cofactor evidence="3 20 21">
        <name>methylcob(III)alamin</name>
        <dbReference type="ChEBI" id="CHEBI:28115"/>
    </cofactor>
</comment>
<dbReference type="Pfam" id="PF00809">
    <property type="entry name" value="Pterin_bind"/>
    <property type="match status" value="1"/>
</dbReference>
<feature type="binding site" evidence="21 23">
    <location>
        <position position="216"/>
    </location>
    <ligand>
        <name>Zn(2+)</name>
        <dbReference type="ChEBI" id="CHEBI:29105"/>
    </ligand>
</feature>
<evidence type="ECO:0000313" key="30">
    <source>
        <dbReference type="EMBL" id="HCW92549.1"/>
    </source>
</evidence>
<dbReference type="FunFam" id="3.20.20.20:FF:000007">
    <property type="entry name" value="Methionine synthase"/>
    <property type="match status" value="1"/>
</dbReference>
<evidence type="ECO:0000259" key="25">
    <source>
        <dbReference type="PROSITE" id="PS50970"/>
    </source>
</evidence>
<dbReference type="GO" id="GO:0050667">
    <property type="term" value="P:homocysteine metabolic process"/>
    <property type="evidence" value="ECO:0007669"/>
    <property type="project" value="TreeGrafter"/>
</dbReference>
<evidence type="ECO:0000256" key="3">
    <source>
        <dbReference type="ARBA" id="ARBA00001956"/>
    </source>
</evidence>
<feature type="binding site" evidence="22">
    <location>
        <position position="760"/>
    </location>
    <ligand>
        <name>methylcob(III)alamin</name>
        <dbReference type="ChEBI" id="CHEBI:28115"/>
    </ligand>
</feature>
<dbReference type="InterPro" id="IPR006158">
    <property type="entry name" value="Cobalamin-bd"/>
</dbReference>
<keyword evidence="16 20" id="KW-0486">Methionine biosynthesis</keyword>
<dbReference type="GO" id="GO:0005829">
    <property type="term" value="C:cytosol"/>
    <property type="evidence" value="ECO:0007669"/>
    <property type="project" value="TreeGrafter"/>
</dbReference>
<dbReference type="Gene3D" id="3.10.196.10">
    <property type="entry name" value="Vitamin B12-dependent methionine synthase, activation domain"/>
    <property type="match status" value="1"/>
</dbReference>
<evidence type="ECO:0000256" key="15">
    <source>
        <dbReference type="ARBA" id="ARBA00022833"/>
    </source>
</evidence>
<keyword evidence="10 20" id="KW-0846">Cobalamin</keyword>
<keyword evidence="13 20" id="KW-0479">Metal-binding</keyword>
<comment type="similarity">
    <text evidence="5">Belongs to the vitamin-B12 dependent methionine synthase family.</text>
</comment>
<dbReference type="GO" id="GO:0008270">
    <property type="term" value="F:zinc ion binding"/>
    <property type="evidence" value="ECO:0007669"/>
    <property type="project" value="UniProtKB-UniRule"/>
</dbReference>
<evidence type="ECO:0000256" key="10">
    <source>
        <dbReference type="ARBA" id="ARBA00022628"/>
    </source>
</evidence>
<evidence type="ECO:0000256" key="21">
    <source>
        <dbReference type="PIRSR" id="PIRSR000381-1"/>
    </source>
</evidence>
<dbReference type="InterPro" id="IPR011822">
    <property type="entry name" value="MetH"/>
</dbReference>
<keyword evidence="17 20" id="KW-0170">Cobalt</keyword>
<evidence type="ECO:0000256" key="2">
    <source>
        <dbReference type="ARBA" id="ARBA00001947"/>
    </source>
</evidence>
<dbReference type="SUPFAM" id="SSF82282">
    <property type="entry name" value="Homocysteine S-methyltransferase"/>
    <property type="match status" value="1"/>
</dbReference>
<comment type="domain">
    <text evidence="20">Modular enzyme with four functionally distinct domains. The isolated Hcy-binding domain catalyzes methyl transfer from free methylcobalamin to homocysteine. The Hcy-binding domain in association with the pterin-binding domain catalyzes the methylation of cob(I)alamin by methyltetrahydrofolate and the methylation of homocysteine. The B12-binding domain binds the cofactor. The AdoMet activation domain binds S-adenosyl-L-methionine. Under aerobic conditions cob(I)alamin can be converted to inactive cob(II)alamin. Reductive methylation by S-adenosyl-L-methionine and flavodoxin regenerates methylcobalamin.</text>
</comment>
<dbReference type="Pfam" id="PF02607">
    <property type="entry name" value="B12-binding_2"/>
    <property type="match status" value="1"/>
</dbReference>
<keyword evidence="15 20" id="KW-0862">Zinc</keyword>
<sequence>MFRKFAEKNIVVFDGGMGTTIQNESIPEALWGDFYGCNEYLNISAPEIMKNIHRKYFQAGADVAETNTFGATRLILSEYGLEDQVYEINVAGAKLARGAADEFSDKFVFGSMGPGTKLPSLSQISFDDLYEMYKEQSKGLMDGGVEGLIVETSQDLLQIKSALKAIFDNLEELKIDLPVCVSITVESTGTMLVGSDISAAAALIGSYPVFSLGLNCGLGPDMMHKPLSELTKYWNRSVSCIPNAGLPENVNGKTVYTMTPGKMAEIFKGLLDELPLNIIGGCCGTGYEHIKQLKNIAKSINPSKPSGTAAGLSSSLYTSTSLTQTPPPAIIGERANANGSKAFRELLLNNDYEGMLNVAKEQEDAGAHFIDVCVAYAGRDEMFDMQHFVSLLNKTLSAPIVIDSTEPPVIETALKNYSGKPIINSINLEDGGGKLHKILKLVHDYPANVIALTIDENGMAMTADEKFKIAEKIYNIWTKQYNLAPEGLIFDPLTFSIGSGDTSLKFAAVETLNAIKMIKDRLKGAKTVLGVSNVSFGLSKESRVFLNAVFLEEAVKNGLDMAIVHASKLINLSSMDKHEINLCKNLIYGRENALNEFISHFSGKSLQREEEVEEDITEEKALVKKLQKGDKKDLEKVIDTLLQKYKPFEIINDILMPGMKEIGELFGSGKMLLPFVLQSAEVMKKSVTYLEKFINKEDTETKGKVILATVKGDVHDIGKNLVEIILSNNGYEVYNLGIKVSVDEMIERAKEVKADAIGMSGLLVKSTGIMKENIAEIAQRQLDTTVLLGGAALTEGFVKNECEPLLKGKVHYCADAFSALKYLKIKPSQRRKISGKPQINQVKSDTTGDEQIRNDLSTDDIPIPPFWGSKIEENIDINDALKFMNRQTLYKTRWGYKKSSVSTEAEYIELLKNEADSEYNEILLKLNNEIKINPKVSYGYFKCQSSDETLNIYDADEKLLADVVFPRSSKPPFLSIPDYFKDIQSATFDVLPLQIVTLGSEPAEYTKQLKENHRYKKYFLLHGFFTELTEALAEFWHKRIREELKIDNKDADSIDGILNGKYRGLRYSFGYPSCPDLYGNKIIGDLLSMEKININLTETYQMVPEFSTSALIAHNPKAEYFTL</sequence>
<dbReference type="SUPFAM" id="SSF56507">
    <property type="entry name" value="Methionine synthase activation domain-like"/>
    <property type="match status" value="1"/>
</dbReference>
<evidence type="ECO:0000256" key="24">
    <source>
        <dbReference type="SAM" id="MobiDB-lite"/>
    </source>
</evidence>
<evidence type="ECO:0000256" key="22">
    <source>
        <dbReference type="PIRSR" id="PIRSR000381-2"/>
    </source>
</evidence>
<evidence type="ECO:0000256" key="14">
    <source>
        <dbReference type="ARBA" id="ARBA00022737"/>
    </source>
</evidence>
<dbReference type="InterPro" id="IPR037010">
    <property type="entry name" value="VitB12-dep_Met_synth_activ_sf"/>
</dbReference>
<evidence type="ECO:0000259" key="26">
    <source>
        <dbReference type="PROSITE" id="PS50972"/>
    </source>
</evidence>
<comment type="pathway">
    <text evidence="4 20">Amino-acid biosynthesis; L-methionine biosynthesis via de novo pathway; L-methionine from L-homocysteine (MetH route): step 1/1.</text>
</comment>
<feature type="domain" description="AdoMet activation" evidence="27">
    <location>
        <begin position="835"/>
        <end position="1123"/>
    </location>
</feature>
<dbReference type="Gene3D" id="3.40.50.280">
    <property type="entry name" value="Cobalamin-binding domain"/>
    <property type="match status" value="1"/>
</dbReference>
<evidence type="ECO:0000256" key="1">
    <source>
        <dbReference type="ARBA" id="ARBA00001700"/>
    </source>
</evidence>
<feature type="domain" description="B12-binding N-terminal" evidence="29">
    <location>
        <begin position="609"/>
        <end position="702"/>
    </location>
</feature>
<keyword evidence="8 20" id="KW-0489">Methyltransferase</keyword>
<dbReference type="EMBL" id="DPPF01000057">
    <property type="protein sequence ID" value="HCW92549.1"/>
    <property type="molecule type" value="Genomic_DNA"/>
</dbReference>
<evidence type="ECO:0000256" key="12">
    <source>
        <dbReference type="ARBA" id="ARBA00022691"/>
    </source>
</evidence>
<feature type="binding site" evidence="21 23">
    <location>
        <position position="283"/>
    </location>
    <ligand>
        <name>Zn(2+)</name>
        <dbReference type="ChEBI" id="CHEBI:29105"/>
    </ligand>
</feature>
<dbReference type="Proteomes" id="UP000262325">
    <property type="component" value="Unassembled WGS sequence"/>
</dbReference>
<evidence type="ECO:0000256" key="4">
    <source>
        <dbReference type="ARBA" id="ARBA00005178"/>
    </source>
</evidence>
<evidence type="ECO:0000259" key="28">
    <source>
        <dbReference type="PROSITE" id="PS51332"/>
    </source>
</evidence>
<feature type="binding site" description="axial binding residue" evidence="21">
    <location>
        <position position="715"/>
    </location>
    <ligand>
        <name>methylcob(III)alamin</name>
        <dbReference type="ChEBI" id="CHEBI:28115"/>
    </ligand>
    <ligandPart>
        <name>Co</name>
        <dbReference type="ChEBI" id="CHEBI:27638"/>
    </ligandPart>
</feature>
<dbReference type="GO" id="GO:0008705">
    <property type="term" value="F:methionine synthase activity"/>
    <property type="evidence" value="ECO:0007669"/>
    <property type="project" value="UniProtKB-UniRule"/>
</dbReference>
<dbReference type="InterPro" id="IPR000489">
    <property type="entry name" value="Pterin-binding_dom"/>
</dbReference>
<dbReference type="GO" id="GO:0032259">
    <property type="term" value="P:methylation"/>
    <property type="evidence" value="ECO:0007669"/>
    <property type="project" value="UniProtKB-KW"/>
</dbReference>
<name>A0A3D5QB85_FLESI</name>
<dbReference type="InterPro" id="IPR036724">
    <property type="entry name" value="Cobalamin-bd_sf"/>
</dbReference>
<evidence type="ECO:0000256" key="16">
    <source>
        <dbReference type="ARBA" id="ARBA00023167"/>
    </source>
</evidence>
<evidence type="ECO:0000313" key="31">
    <source>
        <dbReference type="Proteomes" id="UP000262325"/>
    </source>
</evidence>
<evidence type="ECO:0000259" key="29">
    <source>
        <dbReference type="PROSITE" id="PS51337"/>
    </source>
</evidence>
<evidence type="ECO:0000256" key="9">
    <source>
        <dbReference type="ARBA" id="ARBA00022605"/>
    </source>
</evidence>
<reference evidence="30 31" key="1">
    <citation type="journal article" date="2018" name="Nat. Biotechnol.">
        <title>A standardized bacterial taxonomy based on genome phylogeny substantially revises the tree of life.</title>
        <authorList>
            <person name="Parks D.H."/>
            <person name="Chuvochina M."/>
            <person name="Waite D.W."/>
            <person name="Rinke C."/>
            <person name="Skarshewski A."/>
            <person name="Chaumeil P.A."/>
            <person name="Hugenholtz P."/>
        </authorList>
    </citation>
    <scope>NUCLEOTIDE SEQUENCE [LARGE SCALE GENOMIC DNA]</scope>
    <source>
        <strain evidence="30">UBA8672</strain>
    </source>
</reference>
<evidence type="ECO:0000256" key="18">
    <source>
        <dbReference type="ARBA" id="ARBA00025552"/>
    </source>
</evidence>
<evidence type="ECO:0000256" key="13">
    <source>
        <dbReference type="ARBA" id="ARBA00022723"/>
    </source>
</evidence>
<dbReference type="InterPro" id="IPR011005">
    <property type="entry name" value="Dihydropteroate_synth-like_sf"/>
</dbReference>
<dbReference type="PROSITE" id="PS50974">
    <property type="entry name" value="ADOMET_ACTIVATION"/>
    <property type="match status" value="1"/>
</dbReference>
<evidence type="ECO:0000256" key="17">
    <source>
        <dbReference type="ARBA" id="ARBA00023285"/>
    </source>
</evidence>
<dbReference type="SMART" id="SM01018">
    <property type="entry name" value="B12-binding_2"/>
    <property type="match status" value="1"/>
</dbReference>
<dbReference type="SUPFAM" id="SSF47644">
    <property type="entry name" value="Methionine synthase domain"/>
    <property type="match status" value="1"/>
</dbReference>
<dbReference type="PANTHER" id="PTHR45833:SF1">
    <property type="entry name" value="METHIONINE SYNTHASE"/>
    <property type="match status" value="1"/>
</dbReference>
<evidence type="ECO:0000256" key="11">
    <source>
        <dbReference type="ARBA" id="ARBA00022679"/>
    </source>
</evidence>
<dbReference type="PROSITE" id="PS50972">
    <property type="entry name" value="PTERIN_BINDING"/>
    <property type="match status" value="1"/>
</dbReference>
<keyword evidence="11 20" id="KW-0808">Transferase</keyword>
<feature type="region of interest" description="Disordered" evidence="24">
    <location>
        <begin position="834"/>
        <end position="855"/>
    </location>
</feature>
<dbReference type="InterPro" id="IPR036589">
    <property type="entry name" value="HCY_dom_sf"/>
</dbReference>
<keyword evidence="12 20" id="KW-0949">S-adenosyl-L-methionine</keyword>
<feature type="domain" description="Hcy-binding" evidence="25">
    <location>
        <begin position="1"/>
        <end position="297"/>
    </location>
</feature>
<dbReference type="PROSITE" id="PS51337">
    <property type="entry name" value="B12_BINDING_NTER"/>
    <property type="match status" value="1"/>
</dbReference>
<dbReference type="GO" id="GO:0031419">
    <property type="term" value="F:cobalamin binding"/>
    <property type="evidence" value="ECO:0007669"/>
    <property type="project" value="UniProtKB-UniRule"/>
</dbReference>
<comment type="cofactor">
    <cofactor evidence="2 20 23">
        <name>Zn(2+)</name>
        <dbReference type="ChEBI" id="CHEBI:29105"/>
    </cofactor>
</comment>
<feature type="domain" description="Pterin-binding" evidence="26">
    <location>
        <begin position="328"/>
        <end position="588"/>
    </location>
</feature>
<dbReference type="InterPro" id="IPR004223">
    <property type="entry name" value="VitB12-dep_Met_synth_activ_dom"/>
</dbReference>
<feature type="binding site" evidence="21 23">
    <location>
        <position position="282"/>
    </location>
    <ligand>
        <name>Zn(2+)</name>
        <dbReference type="ChEBI" id="CHEBI:29105"/>
    </ligand>
</feature>
<dbReference type="InterPro" id="IPR036594">
    <property type="entry name" value="Meth_synthase_dom"/>
</dbReference>
<keyword evidence="9 20" id="KW-0028">Amino-acid biosynthesis</keyword>
<dbReference type="PROSITE" id="PS51332">
    <property type="entry name" value="B12_BINDING"/>
    <property type="match status" value="1"/>
</dbReference>
<dbReference type="PIRSF" id="PIRSF000381">
    <property type="entry name" value="MetH"/>
    <property type="match status" value="1"/>
</dbReference>
<dbReference type="SUPFAM" id="SSF51717">
    <property type="entry name" value="Dihydropteroate synthetase-like"/>
    <property type="match status" value="1"/>
</dbReference>
<protein>
    <recommendedName>
        <fullName evidence="7 19">Methionine synthase</fullName>
        <ecNumber evidence="6 19">2.1.1.13</ecNumber>
    </recommendedName>
    <alternativeName>
        <fullName evidence="20">5-methyltetrahydrofolate--homocysteine methyltransferase</fullName>
    </alternativeName>
</protein>
<evidence type="ECO:0000256" key="8">
    <source>
        <dbReference type="ARBA" id="ARBA00022603"/>
    </source>
</evidence>
<feature type="domain" description="B12-binding" evidence="28">
    <location>
        <begin position="702"/>
        <end position="839"/>
    </location>
</feature>
<feature type="binding site" evidence="22">
    <location>
        <begin position="712"/>
        <end position="716"/>
    </location>
    <ligand>
        <name>methylcob(III)alamin</name>
        <dbReference type="ChEBI" id="CHEBI:28115"/>
    </ligand>
</feature>
<dbReference type="InterPro" id="IPR003726">
    <property type="entry name" value="HCY_dom"/>
</dbReference>
<dbReference type="Pfam" id="PF02574">
    <property type="entry name" value="S-methyl_trans"/>
    <property type="match status" value="1"/>
</dbReference>
<dbReference type="SUPFAM" id="SSF52242">
    <property type="entry name" value="Cobalamin (vitamin B12)-binding domain"/>
    <property type="match status" value="1"/>
</dbReference>
<feature type="binding site" evidence="22">
    <location>
        <position position="816"/>
    </location>
    <ligand>
        <name>methylcob(III)alamin</name>
        <dbReference type="ChEBI" id="CHEBI:28115"/>
    </ligand>
</feature>
<feature type="binding site" evidence="22">
    <location>
        <position position="1066"/>
    </location>
    <ligand>
        <name>S-adenosyl-L-methionine</name>
        <dbReference type="ChEBI" id="CHEBI:59789"/>
    </ligand>
</feature>
<dbReference type="EC" id="2.1.1.13" evidence="6 19"/>
<comment type="function">
    <text evidence="18 20">Catalyzes the transfer of a methyl group from methyl-cobalamin to homocysteine, yielding enzyme-bound cob(I)alamin and methionine. Subsequently, remethylates the cofactor using methyltetrahydrofolate.</text>
</comment>
<evidence type="ECO:0000256" key="19">
    <source>
        <dbReference type="NCBIfam" id="TIGR02082"/>
    </source>
</evidence>
<accession>A0A3D5QB85</accession>
<dbReference type="Gene3D" id="3.20.20.330">
    <property type="entry name" value="Homocysteine-binding-like domain"/>
    <property type="match status" value="1"/>
</dbReference>
<dbReference type="PANTHER" id="PTHR45833">
    <property type="entry name" value="METHIONINE SYNTHASE"/>
    <property type="match status" value="1"/>
</dbReference>
<feature type="binding site" evidence="22">
    <location>
        <begin position="1120"/>
        <end position="1121"/>
    </location>
    <ligand>
        <name>S-adenosyl-L-methionine</name>
        <dbReference type="ChEBI" id="CHEBI:59789"/>
    </ligand>
</feature>
<evidence type="ECO:0000256" key="23">
    <source>
        <dbReference type="PROSITE-ProRule" id="PRU00333"/>
    </source>
</evidence>
<evidence type="ECO:0000256" key="6">
    <source>
        <dbReference type="ARBA" id="ARBA00012032"/>
    </source>
</evidence>
<dbReference type="NCBIfam" id="TIGR02082">
    <property type="entry name" value="metH"/>
    <property type="match status" value="1"/>
</dbReference>
<evidence type="ECO:0000256" key="20">
    <source>
        <dbReference type="PIRNR" id="PIRNR000381"/>
    </source>
</evidence>
<dbReference type="FunFam" id="3.20.20.330:FF:000001">
    <property type="entry name" value="Methionine synthase"/>
    <property type="match status" value="1"/>
</dbReference>
<dbReference type="GO" id="GO:0046653">
    <property type="term" value="P:tetrahydrofolate metabolic process"/>
    <property type="evidence" value="ECO:0007669"/>
    <property type="project" value="TreeGrafter"/>
</dbReference>
<comment type="caution">
    <text evidence="30">The sequence shown here is derived from an EMBL/GenBank/DDBJ whole genome shotgun (WGS) entry which is preliminary data.</text>
</comment>
<organism evidence="30 31">
    <name type="scientific">Flexistipes sinusarabici</name>
    <dbReference type="NCBI Taxonomy" id="2352"/>
    <lineage>
        <taxon>Bacteria</taxon>
        <taxon>Pseudomonadati</taxon>
        <taxon>Deferribacterota</taxon>
        <taxon>Deferribacteres</taxon>
        <taxon>Deferribacterales</taxon>
        <taxon>Flexistipitaceae</taxon>
        <taxon>Flexistipes</taxon>
    </lineage>
</organism>
<evidence type="ECO:0000256" key="5">
    <source>
        <dbReference type="ARBA" id="ARBA00010398"/>
    </source>
</evidence>
<dbReference type="PROSITE" id="PS50970">
    <property type="entry name" value="HCY"/>
    <property type="match status" value="1"/>
</dbReference>
<dbReference type="UniPathway" id="UPA00051">
    <property type="reaction ID" value="UER00081"/>
</dbReference>